<dbReference type="Proteomes" id="UP001152803">
    <property type="component" value="Unassembled WGS sequence"/>
</dbReference>
<dbReference type="EMBL" id="JAFJMO010000012">
    <property type="protein sequence ID" value="KAJ8260952.1"/>
    <property type="molecule type" value="Genomic_DNA"/>
</dbReference>
<accession>A0A9Q1D6Y4</accession>
<gene>
    <name evidence="1" type="ORF">COCON_G00166750</name>
</gene>
<sequence>MNSSYGWSGACVKRSTWGRGGTRIHYGRKASRRRQCSAGKPWALAFMWMLPTKTLLQTKYTPSWQRYSLMAVASFNRIMCPSTLQKLFRNGLRNMVQGVDLVLKFPRSQSVGCAG</sequence>
<proteinExistence type="predicted"/>
<name>A0A9Q1D6Y4_CONCO</name>
<organism evidence="1 2">
    <name type="scientific">Conger conger</name>
    <name type="common">Conger eel</name>
    <name type="synonym">Muraena conger</name>
    <dbReference type="NCBI Taxonomy" id="82655"/>
    <lineage>
        <taxon>Eukaryota</taxon>
        <taxon>Metazoa</taxon>
        <taxon>Chordata</taxon>
        <taxon>Craniata</taxon>
        <taxon>Vertebrata</taxon>
        <taxon>Euteleostomi</taxon>
        <taxon>Actinopterygii</taxon>
        <taxon>Neopterygii</taxon>
        <taxon>Teleostei</taxon>
        <taxon>Anguilliformes</taxon>
        <taxon>Congridae</taxon>
        <taxon>Conger</taxon>
    </lineage>
</organism>
<protein>
    <submittedName>
        <fullName evidence="1">Uncharacterized protein</fullName>
    </submittedName>
</protein>
<dbReference type="AlphaFoldDB" id="A0A9Q1D6Y4"/>
<evidence type="ECO:0000313" key="2">
    <source>
        <dbReference type="Proteomes" id="UP001152803"/>
    </source>
</evidence>
<evidence type="ECO:0000313" key="1">
    <source>
        <dbReference type="EMBL" id="KAJ8260952.1"/>
    </source>
</evidence>
<keyword evidence="2" id="KW-1185">Reference proteome</keyword>
<comment type="caution">
    <text evidence="1">The sequence shown here is derived from an EMBL/GenBank/DDBJ whole genome shotgun (WGS) entry which is preliminary data.</text>
</comment>
<reference evidence="1" key="1">
    <citation type="journal article" date="2023" name="Science">
        <title>Genome structures resolve the early diversification of teleost fishes.</title>
        <authorList>
            <person name="Parey E."/>
            <person name="Louis A."/>
            <person name="Montfort J."/>
            <person name="Bouchez O."/>
            <person name="Roques C."/>
            <person name="Iampietro C."/>
            <person name="Lluch J."/>
            <person name="Castinel A."/>
            <person name="Donnadieu C."/>
            <person name="Desvignes T."/>
            <person name="Floi Bucao C."/>
            <person name="Jouanno E."/>
            <person name="Wen M."/>
            <person name="Mejri S."/>
            <person name="Dirks R."/>
            <person name="Jansen H."/>
            <person name="Henkel C."/>
            <person name="Chen W.J."/>
            <person name="Zahm M."/>
            <person name="Cabau C."/>
            <person name="Klopp C."/>
            <person name="Thompson A.W."/>
            <person name="Robinson-Rechavi M."/>
            <person name="Braasch I."/>
            <person name="Lecointre G."/>
            <person name="Bobe J."/>
            <person name="Postlethwait J.H."/>
            <person name="Berthelot C."/>
            <person name="Roest Crollius H."/>
            <person name="Guiguen Y."/>
        </authorList>
    </citation>
    <scope>NUCLEOTIDE SEQUENCE</scope>
    <source>
        <strain evidence="1">Concon-B</strain>
    </source>
</reference>